<dbReference type="GO" id="GO:0016887">
    <property type="term" value="F:ATP hydrolysis activity"/>
    <property type="evidence" value="ECO:0007669"/>
    <property type="project" value="InterPro"/>
</dbReference>
<accession>A0A1S3X704</accession>
<dbReference type="SUPFAM" id="SSF52540">
    <property type="entry name" value="P-loop containing nucleoside triphosphate hydrolases"/>
    <property type="match status" value="1"/>
</dbReference>
<evidence type="ECO:0000313" key="2">
    <source>
        <dbReference type="RefSeq" id="XP_016435636.1"/>
    </source>
</evidence>
<dbReference type="PaxDb" id="4097-A0A1S3X704"/>
<proteinExistence type="predicted"/>
<gene>
    <name evidence="2" type="primary">LOC107761861</name>
</gene>
<dbReference type="AlphaFoldDB" id="A0A1S3X704"/>
<dbReference type="Gene3D" id="3.40.50.300">
    <property type="entry name" value="P-loop containing nucleotide triphosphate hydrolases"/>
    <property type="match status" value="1"/>
</dbReference>
<dbReference type="GO" id="GO:0005524">
    <property type="term" value="F:ATP binding"/>
    <property type="evidence" value="ECO:0007669"/>
    <property type="project" value="InterPro"/>
</dbReference>
<name>A0A1S3X704_TOBAC</name>
<dbReference type="Pfam" id="PF00005">
    <property type="entry name" value="ABC_tran"/>
    <property type="match status" value="1"/>
</dbReference>
<organism evidence="2">
    <name type="scientific">Nicotiana tabacum</name>
    <name type="common">Common tobacco</name>
    <dbReference type="NCBI Taxonomy" id="4097"/>
    <lineage>
        <taxon>Eukaryota</taxon>
        <taxon>Viridiplantae</taxon>
        <taxon>Streptophyta</taxon>
        <taxon>Embryophyta</taxon>
        <taxon>Tracheophyta</taxon>
        <taxon>Spermatophyta</taxon>
        <taxon>Magnoliopsida</taxon>
        <taxon>eudicotyledons</taxon>
        <taxon>Gunneridae</taxon>
        <taxon>Pentapetalae</taxon>
        <taxon>asterids</taxon>
        <taxon>lamiids</taxon>
        <taxon>Solanales</taxon>
        <taxon>Solanaceae</taxon>
        <taxon>Nicotianoideae</taxon>
        <taxon>Nicotianeae</taxon>
        <taxon>Nicotiana</taxon>
    </lineage>
</organism>
<dbReference type="PANTHER" id="PTHR48040">
    <property type="entry name" value="PLEIOTROPIC DRUG RESISTANCE PROTEIN 1-LIKE ISOFORM X1"/>
    <property type="match status" value="1"/>
</dbReference>
<dbReference type="InterPro" id="IPR027417">
    <property type="entry name" value="P-loop_NTPase"/>
</dbReference>
<feature type="domain" description="ABC transporter" evidence="1">
    <location>
        <begin position="3"/>
        <end position="91"/>
    </location>
</feature>
<dbReference type="RefSeq" id="XP_016435636.1">
    <property type="nucleotide sequence ID" value="XM_016580150.1"/>
</dbReference>
<sequence>MIKPCRLTLLLGPPSSGKTTFLLALAGKLDPTLRVNGKVTYNGHELHEFVPQRTAVYISQHDLHIGEMTVRETLEFSARCLGVGSRYQMLAELSRREKEANIKPDPDLGIYMKAAATEGQEAKVYTDYVLRVTFTVLKYSIIYFGHRKGLKRVHKGFYLYTLILKESLGVTGKVDVM</sequence>
<dbReference type="KEGG" id="nta:107761861"/>
<reference evidence="2" key="1">
    <citation type="submission" date="2025-08" db="UniProtKB">
        <authorList>
            <consortium name="RefSeq"/>
        </authorList>
    </citation>
    <scope>IDENTIFICATION</scope>
</reference>
<dbReference type="PANTHER" id="PTHR48040:SF32">
    <property type="entry name" value="PLEIOTROPIC DRUG RESISTANCE PROTEIN 1-LIKE ISOFORM X1"/>
    <property type="match status" value="1"/>
</dbReference>
<dbReference type="OrthoDB" id="66620at2759"/>
<evidence type="ECO:0000259" key="1">
    <source>
        <dbReference type="Pfam" id="PF00005"/>
    </source>
</evidence>
<protein>
    <submittedName>
        <fullName evidence="2">Pleiotropic drug resistance protein 1-like isoform X1</fullName>
    </submittedName>
</protein>
<dbReference type="InterPro" id="IPR003439">
    <property type="entry name" value="ABC_transporter-like_ATP-bd"/>
</dbReference>